<accession>A0A8T4L956</accession>
<dbReference type="PANTHER" id="PTHR46124:SF2">
    <property type="entry name" value="D-AMINOACYL-TRNA DEACYLASE"/>
    <property type="match status" value="1"/>
</dbReference>
<dbReference type="GO" id="GO:0016788">
    <property type="term" value="F:hydrolase activity, acting on ester bonds"/>
    <property type="evidence" value="ECO:0007669"/>
    <property type="project" value="InterPro"/>
</dbReference>
<dbReference type="PANTHER" id="PTHR46124">
    <property type="entry name" value="D-AMINOACYL-TRNA DEACYLASE"/>
    <property type="match status" value="1"/>
</dbReference>
<organism evidence="3 4">
    <name type="scientific">Candidatus Iainarchaeum sp</name>
    <dbReference type="NCBI Taxonomy" id="3101447"/>
    <lineage>
        <taxon>Archaea</taxon>
        <taxon>Candidatus Iainarchaeota</taxon>
        <taxon>Candidatus Iainarchaeia</taxon>
        <taxon>Candidatus Iainarchaeales</taxon>
        <taxon>Candidatus Iainarchaeaceae</taxon>
        <taxon>Candidatus Iainarchaeum</taxon>
    </lineage>
</organism>
<dbReference type="EMBL" id="JAGVWE010000007">
    <property type="protein sequence ID" value="MBS3063798.1"/>
    <property type="molecule type" value="Genomic_DNA"/>
</dbReference>
<feature type="binding site" evidence="2">
    <location>
        <position position="129"/>
    </location>
    <ligand>
        <name>a divalent metal cation</name>
        <dbReference type="ChEBI" id="CHEBI:60240"/>
        <label>2</label>
    </ligand>
</feature>
<feature type="binding site" evidence="2">
    <location>
        <position position="8"/>
    </location>
    <ligand>
        <name>a divalent metal cation</name>
        <dbReference type="ChEBI" id="CHEBI:60240"/>
        <label>1</label>
    </ligand>
</feature>
<feature type="binding site" evidence="2">
    <location>
        <position position="152"/>
    </location>
    <ligand>
        <name>a divalent metal cation</name>
        <dbReference type="ChEBI" id="CHEBI:60240"/>
        <label>2</label>
    </ligand>
</feature>
<dbReference type="Gene3D" id="3.20.20.140">
    <property type="entry name" value="Metal-dependent hydrolases"/>
    <property type="match status" value="1"/>
</dbReference>
<dbReference type="GO" id="GO:0046872">
    <property type="term" value="F:metal ion binding"/>
    <property type="evidence" value="ECO:0007669"/>
    <property type="project" value="UniProtKB-KW"/>
</dbReference>
<dbReference type="InterPro" id="IPR018228">
    <property type="entry name" value="DNase_TatD-rel_CS"/>
</dbReference>
<protein>
    <submittedName>
        <fullName evidence="3">TatD family hydrolase</fullName>
    </submittedName>
</protein>
<feature type="binding site" evidence="2">
    <location>
        <position position="6"/>
    </location>
    <ligand>
        <name>a divalent metal cation</name>
        <dbReference type="ChEBI" id="CHEBI:60240"/>
        <label>1</label>
    </ligand>
</feature>
<dbReference type="Proteomes" id="UP000678237">
    <property type="component" value="Unassembled WGS sequence"/>
</dbReference>
<gene>
    <name evidence="3" type="ORF">J4203_08120</name>
</gene>
<evidence type="ECO:0000313" key="4">
    <source>
        <dbReference type="Proteomes" id="UP000678237"/>
    </source>
</evidence>
<dbReference type="InterPro" id="IPR032466">
    <property type="entry name" value="Metal_Hydrolase"/>
</dbReference>
<dbReference type="PIRSF" id="PIRSF005902">
    <property type="entry name" value="DNase_TatD"/>
    <property type="match status" value="1"/>
</dbReference>
<evidence type="ECO:0000256" key="2">
    <source>
        <dbReference type="PIRSR" id="PIRSR005902-1"/>
    </source>
</evidence>
<dbReference type="Pfam" id="PF01026">
    <property type="entry name" value="TatD_DNase"/>
    <property type="match status" value="1"/>
</dbReference>
<dbReference type="PROSITE" id="PS01091">
    <property type="entry name" value="TATD_3"/>
    <property type="match status" value="1"/>
</dbReference>
<reference evidence="3" key="2">
    <citation type="submission" date="2021-05" db="EMBL/GenBank/DDBJ databases">
        <title>Protein family content uncovers lineage relationships and bacterial pathway maintenance mechanisms in DPANN archaea.</title>
        <authorList>
            <person name="Castelle C.J."/>
            <person name="Meheust R."/>
            <person name="Jaffe A.L."/>
            <person name="Seitz K."/>
            <person name="Gong X."/>
            <person name="Baker B.J."/>
            <person name="Banfield J.F."/>
        </authorList>
    </citation>
    <scope>NUCLEOTIDE SEQUENCE</scope>
    <source>
        <strain evidence="3">RIFCSPLOWO2_01_FULL_58_19</strain>
    </source>
</reference>
<proteinExistence type="predicted"/>
<keyword evidence="2" id="KW-0479">Metal-binding</keyword>
<feature type="binding site" evidence="2">
    <location>
        <position position="91"/>
    </location>
    <ligand>
        <name>a divalent metal cation</name>
        <dbReference type="ChEBI" id="CHEBI:60240"/>
        <label>1</label>
    </ligand>
</feature>
<name>A0A8T4L956_9ARCH</name>
<dbReference type="CDD" id="cd01310">
    <property type="entry name" value="TatD_DNAse"/>
    <property type="match status" value="1"/>
</dbReference>
<dbReference type="SUPFAM" id="SSF51556">
    <property type="entry name" value="Metallo-dependent hydrolases"/>
    <property type="match status" value="1"/>
</dbReference>
<comment type="caution">
    <text evidence="3">The sequence shown here is derived from an EMBL/GenBank/DDBJ whole genome shotgun (WGS) entry which is preliminary data.</text>
</comment>
<dbReference type="InterPro" id="IPR001130">
    <property type="entry name" value="TatD-like"/>
</dbReference>
<evidence type="ECO:0000313" key="3">
    <source>
        <dbReference type="EMBL" id="MBS3063798.1"/>
    </source>
</evidence>
<dbReference type="AlphaFoldDB" id="A0A8T4L956"/>
<keyword evidence="1 3" id="KW-0378">Hydrolase</keyword>
<dbReference type="PROSITE" id="PS01137">
    <property type="entry name" value="TATD_1"/>
    <property type="match status" value="1"/>
</dbReference>
<feature type="binding site" evidence="2">
    <location>
        <position position="201"/>
    </location>
    <ligand>
        <name>a divalent metal cation</name>
        <dbReference type="ChEBI" id="CHEBI:60240"/>
        <label>1</label>
    </ligand>
</feature>
<reference evidence="3" key="1">
    <citation type="submission" date="2021-03" db="EMBL/GenBank/DDBJ databases">
        <authorList>
            <person name="Jaffe A."/>
        </authorList>
    </citation>
    <scope>NUCLEOTIDE SEQUENCE</scope>
    <source>
        <strain evidence="3">RIFCSPLOWO2_01_FULL_58_19</strain>
    </source>
</reference>
<evidence type="ECO:0000256" key="1">
    <source>
        <dbReference type="ARBA" id="ARBA00022801"/>
    </source>
</evidence>
<sequence length="255" mass="27569">MFVDSHCHLDQVQGLEALALRAQEAGVARMVSCATSLASMEAHLARFKAPGPVLPALGLHPADLVALDDGEAGRSLAFLEAHLPEAVAVGEVGLDYKYAVSTAQRARQNAFFSRFLALAKKHDKPLNVHSRRAERPVLEQLIAEGAQRVLLHWFTGSSKLCKLAAAQQGYFVSCGPTLLTNELTQGVVKGIPLENLLLETDAPVPYSLPDAAAPEASEPAWIPRVAAKVAELHGLSLKEVERQTWKNAKSLWGFR</sequence>